<keyword evidence="3" id="KW-1185">Reference proteome</keyword>
<sequence length="272" mass="31750">MVMDNTVNLQNKVQFNANITNKKLEKQIQDNLQRIQPKKEVVEDQMYNVTLQQHSNEPLSVFLIKPTAQITEITIQNMIKPNIQKVLAPQPQSILKLSGLNLIFKLPEFHNTELQKTNTQSISDFSVVNPQSEQQIHQQSQQIYQVKFSIFERFSKGKSHLIRLSCGQFYAVMTIFIEVKSTVPINKLSSISSAVLFSGRQKSNQILKIDKLTSNKMEFELEMIIKSKLMQYWFDCFLFQGKLDQNLIEKLKVRQRIFLALTKQMEDIFKKY</sequence>
<dbReference type="EMBL" id="KI546100">
    <property type="protein sequence ID" value="EST45308.1"/>
    <property type="molecule type" value="Genomic_DNA"/>
</dbReference>
<evidence type="ECO:0000313" key="3">
    <source>
        <dbReference type="Proteomes" id="UP000018208"/>
    </source>
</evidence>
<dbReference type="AlphaFoldDB" id="V6LM65"/>
<dbReference type="VEuPathDB" id="GiardiaDB:SS50377_20254"/>
<gene>
    <name evidence="1" type="ORF">SS50377_14885</name>
    <name evidence="2" type="ORF">SS50377_20254</name>
</gene>
<organism evidence="1">
    <name type="scientific">Spironucleus salmonicida</name>
    <dbReference type="NCBI Taxonomy" id="348837"/>
    <lineage>
        <taxon>Eukaryota</taxon>
        <taxon>Metamonada</taxon>
        <taxon>Diplomonadida</taxon>
        <taxon>Hexamitidae</taxon>
        <taxon>Hexamitinae</taxon>
        <taxon>Spironucleus</taxon>
    </lineage>
</organism>
<protein>
    <submittedName>
        <fullName evidence="1">Uncharacterized protein</fullName>
    </submittedName>
</protein>
<reference evidence="1 2" key="1">
    <citation type="journal article" date="2014" name="PLoS Genet.">
        <title>The Genome of Spironucleus salmonicida Highlights a Fish Pathogen Adapted to Fluctuating Environments.</title>
        <authorList>
            <person name="Xu F."/>
            <person name="Jerlstrom-Hultqvist J."/>
            <person name="Einarsson E."/>
            <person name="Astvaldsson A."/>
            <person name="Svard S.G."/>
            <person name="Andersson J.O."/>
        </authorList>
    </citation>
    <scope>NUCLEOTIDE SEQUENCE</scope>
    <source>
        <strain evidence="2">ATCC 50377</strain>
    </source>
</reference>
<accession>V6LM65</accession>
<dbReference type="EMBL" id="AUWU02000001">
    <property type="protein sequence ID" value="KAH0576908.1"/>
    <property type="molecule type" value="Genomic_DNA"/>
</dbReference>
<dbReference type="Proteomes" id="UP000018208">
    <property type="component" value="Unassembled WGS sequence"/>
</dbReference>
<reference evidence="2" key="2">
    <citation type="submission" date="2020-12" db="EMBL/GenBank/DDBJ databases">
        <title>New Spironucleus salmonicida genome in near-complete chromosomes.</title>
        <authorList>
            <person name="Xu F."/>
            <person name="Kurt Z."/>
            <person name="Jimenez-Gonzalez A."/>
            <person name="Astvaldsson A."/>
            <person name="Andersson J.O."/>
            <person name="Svard S.G."/>
        </authorList>
    </citation>
    <scope>NUCLEOTIDE SEQUENCE</scope>
    <source>
        <strain evidence="2">ATCC 50377</strain>
    </source>
</reference>
<name>V6LM65_9EUKA</name>
<evidence type="ECO:0000313" key="2">
    <source>
        <dbReference type="EMBL" id="KAH0576908.1"/>
    </source>
</evidence>
<proteinExistence type="predicted"/>
<evidence type="ECO:0000313" key="1">
    <source>
        <dbReference type="EMBL" id="EST45308.1"/>
    </source>
</evidence>